<evidence type="ECO:0000256" key="2">
    <source>
        <dbReference type="ARBA" id="ARBA00022448"/>
    </source>
</evidence>
<dbReference type="InterPro" id="IPR002842">
    <property type="entry name" value="ATPase_V1_Esu"/>
</dbReference>
<dbReference type="EMBL" id="FQZP01000003">
    <property type="protein sequence ID" value="SHI48884.1"/>
    <property type="molecule type" value="Genomic_DNA"/>
</dbReference>
<dbReference type="SUPFAM" id="SSF160527">
    <property type="entry name" value="V-type ATPase subunit E-like"/>
    <property type="match status" value="1"/>
</dbReference>
<evidence type="ECO:0000256" key="1">
    <source>
        <dbReference type="ARBA" id="ARBA00005901"/>
    </source>
</evidence>
<name>A0A1M6BJJ0_9FIRM</name>
<gene>
    <name evidence="5" type="ORF">SAMN05444373_100331</name>
</gene>
<evidence type="ECO:0000313" key="6">
    <source>
        <dbReference type="Proteomes" id="UP000324781"/>
    </source>
</evidence>
<keyword evidence="2" id="KW-0813">Transport</keyword>
<accession>A0A1M6BJJ0</accession>
<dbReference type="Pfam" id="PF01991">
    <property type="entry name" value="vATP-synt_E"/>
    <property type="match status" value="1"/>
</dbReference>
<protein>
    <submittedName>
        <fullName evidence="5">H+-ATPase subunit E/Vma4</fullName>
    </submittedName>
</protein>
<sequence>MEKTLEKLGKFSEMVMQDAYRKKNERIRQAEKEKEELIASSELQYLQKAYEKIQEAVRKFDKEYNEEISKAIVESKEAMFNRRDEIVRSVFDNVRKRLQEFVRGKEYPNYIEERLKAAIREAGDGKLLVTVNEEDMALFSEIRTRLGADFELSESDEDIIGGFLITNRDKGLVWDYSFLSRLNRERADFLVRTGLSIE</sequence>
<keyword evidence="4" id="KW-0175">Coiled coil</keyword>
<dbReference type="GO" id="GO:0046961">
    <property type="term" value="F:proton-transporting ATPase activity, rotational mechanism"/>
    <property type="evidence" value="ECO:0007669"/>
    <property type="project" value="InterPro"/>
</dbReference>
<reference evidence="5 6" key="1">
    <citation type="submission" date="2016-11" db="EMBL/GenBank/DDBJ databases">
        <authorList>
            <person name="Varghese N."/>
            <person name="Submissions S."/>
        </authorList>
    </citation>
    <scope>NUCLEOTIDE SEQUENCE [LARGE SCALE GENOMIC DNA]</scope>
    <source>
        <strain evidence="5 6">DSM 19027</strain>
    </source>
</reference>
<organism evidence="5 6">
    <name type="scientific">Thermoclostridium caenicola</name>
    <dbReference type="NCBI Taxonomy" id="659425"/>
    <lineage>
        <taxon>Bacteria</taxon>
        <taxon>Bacillati</taxon>
        <taxon>Bacillota</taxon>
        <taxon>Clostridia</taxon>
        <taxon>Eubacteriales</taxon>
        <taxon>Oscillospiraceae</taxon>
        <taxon>Thermoclostridium</taxon>
    </lineage>
</organism>
<dbReference type="RefSeq" id="WP_149677579.1">
    <property type="nucleotide sequence ID" value="NZ_FQZP01000003.1"/>
</dbReference>
<dbReference type="Gene3D" id="3.30.2320.30">
    <property type="entry name" value="ATP synthase, E subunit, C-terminal"/>
    <property type="match status" value="1"/>
</dbReference>
<evidence type="ECO:0000256" key="4">
    <source>
        <dbReference type="SAM" id="Coils"/>
    </source>
</evidence>
<dbReference type="AlphaFoldDB" id="A0A1M6BJJ0"/>
<dbReference type="Gene3D" id="1.20.5.620">
    <property type="entry name" value="F1F0 ATP synthase subunit B, membrane domain"/>
    <property type="match status" value="1"/>
</dbReference>
<proteinExistence type="inferred from homology"/>
<keyword evidence="3" id="KW-0406">Ion transport</keyword>
<evidence type="ECO:0000313" key="5">
    <source>
        <dbReference type="EMBL" id="SHI48884.1"/>
    </source>
</evidence>
<dbReference type="GO" id="GO:0033178">
    <property type="term" value="C:proton-transporting two-sector ATPase complex, catalytic domain"/>
    <property type="evidence" value="ECO:0007669"/>
    <property type="project" value="InterPro"/>
</dbReference>
<evidence type="ECO:0000256" key="3">
    <source>
        <dbReference type="ARBA" id="ARBA00023065"/>
    </source>
</evidence>
<keyword evidence="6" id="KW-1185">Reference proteome</keyword>
<dbReference type="OrthoDB" id="1862548at2"/>
<comment type="similarity">
    <text evidence="1">Belongs to the V-ATPase E subunit family.</text>
</comment>
<dbReference type="InterPro" id="IPR038495">
    <property type="entry name" value="ATPase_E_C"/>
</dbReference>
<feature type="coiled-coil region" evidence="4">
    <location>
        <begin position="13"/>
        <end position="66"/>
    </location>
</feature>
<dbReference type="Proteomes" id="UP000324781">
    <property type="component" value="Unassembled WGS sequence"/>
</dbReference>